<dbReference type="RefSeq" id="WP_085357877.1">
    <property type="nucleotide sequence ID" value="NZ_MTAB01000002.1"/>
</dbReference>
<reference evidence="6" key="1">
    <citation type="submission" date="2017-01" db="EMBL/GenBank/DDBJ databases">
        <authorList>
            <person name="Mah S.A."/>
            <person name="Swanson W.J."/>
            <person name="Moy G.W."/>
            <person name="Vacquier V.D."/>
        </authorList>
    </citation>
    <scope>NUCLEOTIDE SEQUENCE [LARGE SCALE GENOMIC DNA]</scope>
    <source>
        <strain evidence="6">124861</strain>
    </source>
</reference>
<dbReference type="EC" id="3.5.1.28" evidence="2"/>
<dbReference type="GO" id="GO:0030288">
    <property type="term" value="C:outer membrane-bounded periplasmic space"/>
    <property type="evidence" value="ECO:0007669"/>
    <property type="project" value="TreeGrafter"/>
</dbReference>
<organism evidence="5 6">
    <name type="scientific">Neisseria dumasiana</name>
    <dbReference type="NCBI Taxonomy" id="1931275"/>
    <lineage>
        <taxon>Bacteria</taxon>
        <taxon>Pseudomonadati</taxon>
        <taxon>Pseudomonadota</taxon>
        <taxon>Betaproteobacteria</taxon>
        <taxon>Neisseriales</taxon>
        <taxon>Neisseriaceae</taxon>
        <taxon>Neisseria</taxon>
    </lineage>
</organism>
<dbReference type="Proteomes" id="UP000193303">
    <property type="component" value="Unassembled WGS sequence"/>
</dbReference>
<dbReference type="EMBL" id="MTAB01000002">
    <property type="protein sequence ID" value="OSI25083.1"/>
    <property type="molecule type" value="Genomic_DNA"/>
</dbReference>
<evidence type="ECO:0000256" key="1">
    <source>
        <dbReference type="ARBA" id="ARBA00001561"/>
    </source>
</evidence>
<evidence type="ECO:0000313" key="5">
    <source>
        <dbReference type="EMBL" id="OSI25083.1"/>
    </source>
</evidence>
<sequence>MSKIIVLTAGHSNTDPGAVNGSDCEADIAQDMRNIVASILRNDYGLTVKTDGEGKGNMPLREALKLIRGATVAIEFHCNAAAKPKPSQLPASGIEALSTPKNKRWCQVLSKAAADVTGWRLRGDAGYKPDNAGQHSRLAYAQAGGIVFEPFFISNDADLALFKQRKWAICRAVATAIAMEVGAARV</sequence>
<dbReference type="AlphaFoldDB" id="A0A1X3DL33"/>
<dbReference type="Pfam" id="PF01520">
    <property type="entry name" value="Amidase_3"/>
    <property type="match status" value="1"/>
</dbReference>
<evidence type="ECO:0000256" key="2">
    <source>
        <dbReference type="ARBA" id="ARBA00011901"/>
    </source>
</evidence>
<dbReference type="OrthoDB" id="957753at2"/>
<dbReference type="SUPFAM" id="SSF53187">
    <property type="entry name" value="Zn-dependent exopeptidases"/>
    <property type="match status" value="1"/>
</dbReference>
<accession>A0A1X3DL33</accession>
<comment type="caution">
    <text evidence="5">The sequence shown here is derived from an EMBL/GenBank/DDBJ whole genome shotgun (WGS) entry which is preliminary data.</text>
</comment>
<dbReference type="Gene3D" id="3.40.630.40">
    <property type="entry name" value="Zn-dependent exopeptidases"/>
    <property type="match status" value="1"/>
</dbReference>
<proteinExistence type="predicted"/>
<evidence type="ECO:0000256" key="3">
    <source>
        <dbReference type="ARBA" id="ARBA00022801"/>
    </source>
</evidence>
<keyword evidence="3" id="KW-0378">Hydrolase</keyword>
<dbReference type="CDD" id="cd02696">
    <property type="entry name" value="MurNAc-LAA"/>
    <property type="match status" value="1"/>
</dbReference>
<feature type="domain" description="MurNAc-LAA" evidence="4">
    <location>
        <begin position="5"/>
        <end position="178"/>
    </location>
</feature>
<evidence type="ECO:0000259" key="4">
    <source>
        <dbReference type="Pfam" id="PF01520"/>
    </source>
</evidence>
<comment type="catalytic activity">
    <reaction evidence="1">
        <text>Hydrolyzes the link between N-acetylmuramoyl residues and L-amino acid residues in certain cell-wall glycopeptides.</text>
        <dbReference type="EC" id="3.5.1.28"/>
    </reaction>
</comment>
<dbReference type="PANTHER" id="PTHR30404">
    <property type="entry name" value="N-ACETYLMURAMOYL-L-ALANINE AMIDASE"/>
    <property type="match status" value="1"/>
</dbReference>
<dbReference type="InterPro" id="IPR050695">
    <property type="entry name" value="N-acetylmuramoyl_amidase_3"/>
</dbReference>
<name>A0A1X3DL33_9NEIS</name>
<evidence type="ECO:0000313" key="6">
    <source>
        <dbReference type="Proteomes" id="UP000193303"/>
    </source>
</evidence>
<dbReference type="PANTHER" id="PTHR30404:SF0">
    <property type="entry name" value="N-ACETYLMURAMOYL-L-ALANINE AMIDASE AMIC"/>
    <property type="match status" value="1"/>
</dbReference>
<protein>
    <recommendedName>
        <fullName evidence="2">N-acetylmuramoyl-L-alanine amidase</fullName>
        <ecNumber evidence="2">3.5.1.28</ecNumber>
    </recommendedName>
</protein>
<dbReference type="InterPro" id="IPR002508">
    <property type="entry name" value="MurNAc-LAA_cat"/>
</dbReference>
<dbReference type="GO" id="GO:0008745">
    <property type="term" value="F:N-acetylmuramoyl-L-alanine amidase activity"/>
    <property type="evidence" value="ECO:0007669"/>
    <property type="project" value="UniProtKB-EC"/>
</dbReference>
<gene>
    <name evidence="5" type="ORF">BV912_01525</name>
</gene>
<dbReference type="GO" id="GO:0009253">
    <property type="term" value="P:peptidoglycan catabolic process"/>
    <property type="evidence" value="ECO:0007669"/>
    <property type="project" value="InterPro"/>
</dbReference>